<evidence type="ECO:0000256" key="9">
    <source>
        <dbReference type="ARBA" id="ARBA00023065"/>
    </source>
</evidence>
<evidence type="ECO:0000256" key="2">
    <source>
        <dbReference type="ARBA" id="ARBA00022448"/>
    </source>
</evidence>
<feature type="transmembrane region" description="Helical" evidence="16">
    <location>
        <begin position="6"/>
        <end position="26"/>
    </location>
</feature>
<comment type="subunit">
    <text evidence="16">F-type ATPases have 2 components, F(1) - the catalytic core - and F(0) - the membrane proton channel. F(1) has five subunits: alpha(3), beta(3), gamma(1), delta(1), epsilon(1). F(0) has three main subunits: a(1), b(2) and c(10-14). The alpha and beta chains form an alternating ring which encloses part of the gamma chain. F(1) is attached to F(0) by a central stalk formed by the gamma and epsilon chains, while a peripheral stalk is formed by the delta and b chains.</text>
</comment>
<evidence type="ECO:0000256" key="10">
    <source>
        <dbReference type="ARBA" id="ARBA00023136"/>
    </source>
</evidence>
<evidence type="ECO:0000256" key="16">
    <source>
        <dbReference type="HAMAP-Rule" id="MF_01398"/>
    </source>
</evidence>
<reference evidence="19 20" key="1">
    <citation type="journal article" date="2015" name="Genome Announc.">
        <title>Complete Genome Sequence of Sedimenticola thiotaurini Strain SIP-G1, a Polyphosphate- and Polyhydroxyalkanoate-Accumulating Sulfur-Oxidizing Gammaproteobacterium Isolated from Salt Marsh Sediments.</title>
        <authorList>
            <person name="Flood B.E."/>
            <person name="Jones D.S."/>
            <person name="Bailey J.V."/>
        </authorList>
    </citation>
    <scope>NUCLEOTIDE SEQUENCE [LARGE SCALE GENOMIC DNA]</scope>
    <source>
        <strain evidence="19 20">SIP-G1</strain>
    </source>
</reference>
<evidence type="ECO:0000256" key="4">
    <source>
        <dbReference type="ARBA" id="ARBA00022519"/>
    </source>
</evidence>
<keyword evidence="5 16" id="KW-0138">CF(0)</keyword>
<evidence type="ECO:0000256" key="7">
    <source>
        <dbReference type="ARBA" id="ARBA00022781"/>
    </source>
</evidence>
<dbReference type="InterPro" id="IPR005864">
    <property type="entry name" value="ATP_synth_F0_bsu_bac"/>
</dbReference>
<dbReference type="CDD" id="cd06503">
    <property type="entry name" value="ATP-synt_Fo_b"/>
    <property type="match status" value="1"/>
</dbReference>
<dbReference type="Gene3D" id="1.20.5.620">
    <property type="entry name" value="F1F0 ATP synthase subunit B, membrane domain"/>
    <property type="match status" value="1"/>
</dbReference>
<dbReference type="EMBL" id="CP011412">
    <property type="protein sequence ID" value="AKH21130.1"/>
    <property type="molecule type" value="Genomic_DNA"/>
</dbReference>
<dbReference type="GO" id="GO:0005886">
    <property type="term" value="C:plasma membrane"/>
    <property type="evidence" value="ECO:0007669"/>
    <property type="project" value="UniProtKB-SubCell"/>
</dbReference>
<evidence type="ECO:0000256" key="1">
    <source>
        <dbReference type="ARBA" id="ARBA00005513"/>
    </source>
</evidence>
<dbReference type="AlphaFoldDB" id="A0A0F7K1T1"/>
<dbReference type="PANTHER" id="PTHR33445">
    <property type="entry name" value="ATP SYNTHASE SUBUNIT B', CHLOROPLASTIC"/>
    <property type="match status" value="1"/>
</dbReference>
<dbReference type="Proteomes" id="UP000034410">
    <property type="component" value="Chromosome"/>
</dbReference>
<comment type="function">
    <text evidence="12 16">F(1)F(0) ATP synthase produces ATP from ADP in the presence of a proton or sodium gradient. F-type ATPases consist of two structural domains, F(1) containing the extramembraneous catalytic core and F(0) containing the membrane proton channel, linked together by a central stalk and a peripheral stalk. During catalysis, ATP synthesis in the catalytic domain of F(1) is coupled via a rotary mechanism of the central stalk subunits to proton translocation.</text>
</comment>
<keyword evidence="7 16" id="KW-0375">Hydrogen ion transport</keyword>
<dbReference type="GO" id="GO:0012505">
    <property type="term" value="C:endomembrane system"/>
    <property type="evidence" value="ECO:0007669"/>
    <property type="project" value="UniProtKB-SubCell"/>
</dbReference>
<dbReference type="PANTHER" id="PTHR33445:SF1">
    <property type="entry name" value="ATP SYNTHASE SUBUNIT B"/>
    <property type="match status" value="1"/>
</dbReference>
<keyword evidence="9 16" id="KW-0406">Ion transport</keyword>
<keyword evidence="8 16" id="KW-1133">Transmembrane helix</keyword>
<dbReference type="InterPro" id="IPR050059">
    <property type="entry name" value="ATP_synthase_B_chain"/>
</dbReference>
<keyword evidence="18" id="KW-0175">Coiled coil</keyword>
<dbReference type="SUPFAM" id="SSF81573">
    <property type="entry name" value="F1F0 ATP synthase subunit B, membrane domain"/>
    <property type="match status" value="1"/>
</dbReference>
<comment type="subunit">
    <text evidence="14">F-type ATPases have 2 components, F(1) - the catalytic core - and F(0) - the membrane proton channel. F(1) has five subunits: alpha(3), beta(3), gamma(1), delta(1), epsilon(1). F(0) has four main subunits: a(1), b(2) and c(10-14). The alpha and beta chains form an alternating ring which encloses part of the gamma chain. F(1) is attached to F(0) by a central stalk formed by the gamma and epsilon chains, while a peripheral stalk is formed by the delta and b chains.</text>
</comment>
<dbReference type="Pfam" id="PF00430">
    <property type="entry name" value="ATP-synt_B"/>
    <property type="match status" value="1"/>
</dbReference>
<dbReference type="GO" id="GO:0046933">
    <property type="term" value="F:proton-transporting ATP synthase activity, rotational mechanism"/>
    <property type="evidence" value="ECO:0007669"/>
    <property type="project" value="UniProtKB-UniRule"/>
</dbReference>
<evidence type="ECO:0000313" key="19">
    <source>
        <dbReference type="EMBL" id="AKH21130.1"/>
    </source>
</evidence>
<evidence type="ECO:0000256" key="6">
    <source>
        <dbReference type="ARBA" id="ARBA00022692"/>
    </source>
</evidence>
<evidence type="ECO:0000256" key="14">
    <source>
        <dbReference type="ARBA" id="ARBA00026054"/>
    </source>
</evidence>
<gene>
    <name evidence="16" type="primary">atpF</name>
    <name evidence="19" type="ORF">AAY24_13050</name>
</gene>
<proteinExistence type="inferred from homology"/>
<evidence type="ECO:0000313" key="20">
    <source>
        <dbReference type="Proteomes" id="UP000034410"/>
    </source>
</evidence>
<keyword evidence="11 16" id="KW-0066">ATP synthesis</keyword>
<comment type="function">
    <text evidence="13">Component of the F(0) channel, it forms part of the peripheral stalk, linking F(1) to F(0). The b'-subunit is a diverged and duplicated form of b found in plants and photosynthetic bacteria.</text>
</comment>
<name>A0A0F7K1T1_9GAMM</name>
<dbReference type="InterPro" id="IPR002146">
    <property type="entry name" value="ATP_synth_b/b'su_bac/chlpt"/>
</dbReference>
<keyword evidence="10 16" id="KW-0472">Membrane</keyword>
<keyword evidence="6 16" id="KW-0812">Transmembrane</keyword>
<keyword evidence="20" id="KW-1185">Reference proteome</keyword>
<dbReference type="OrthoDB" id="9788020at2"/>
<evidence type="ECO:0000256" key="12">
    <source>
        <dbReference type="ARBA" id="ARBA00025198"/>
    </source>
</evidence>
<dbReference type="FunFam" id="1.20.5.620:FF:000001">
    <property type="entry name" value="ATP synthase subunit b"/>
    <property type="match status" value="1"/>
</dbReference>
<sequence>MNINLTLIGQLLSFAVFVWFTMKFVWTPIMGALDTRRKEIADGLAAAEHGQHEQELAKERAKEAIREAKSQAAEIINQAQKRASEIVDESKGNARAESERILAAAQAEIEQETNRAREQLRQQVAELAVLGASKILRKEIDASAHQDIVEQLAQKI</sequence>
<evidence type="ECO:0000256" key="15">
    <source>
        <dbReference type="ARBA" id="ARBA00037847"/>
    </source>
</evidence>
<dbReference type="RefSeq" id="WP_046860059.1">
    <property type="nucleotide sequence ID" value="NZ_CP011412.1"/>
</dbReference>
<keyword evidence="4" id="KW-0997">Cell inner membrane</keyword>
<dbReference type="InterPro" id="IPR028987">
    <property type="entry name" value="ATP_synth_B-like_membr_sf"/>
</dbReference>
<evidence type="ECO:0000256" key="5">
    <source>
        <dbReference type="ARBA" id="ARBA00022547"/>
    </source>
</evidence>
<keyword evidence="3 16" id="KW-1003">Cell membrane</keyword>
<feature type="coiled-coil region" evidence="18">
    <location>
        <begin position="51"/>
        <end position="126"/>
    </location>
</feature>
<comment type="similarity">
    <text evidence="1 16 17">Belongs to the ATPase B chain family.</text>
</comment>
<dbReference type="HAMAP" id="MF_01398">
    <property type="entry name" value="ATP_synth_b_bprime"/>
    <property type="match status" value="1"/>
</dbReference>
<protein>
    <recommendedName>
        <fullName evidence="16">ATP synthase subunit b</fullName>
    </recommendedName>
    <alternativeName>
        <fullName evidence="16">ATP synthase F(0) sector subunit b</fullName>
    </alternativeName>
    <alternativeName>
        <fullName evidence="16">ATPase subunit I</fullName>
    </alternativeName>
    <alternativeName>
        <fullName evidence="16">F-type ATPase subunit b</fullName>
        <shortName evidence="16">F-ATPase subunit b</shortName>
    </alternativeName>
</protein>
<evidence type="ECO:0000256" key="11">
    <source>
        <dbReference type="ARBA" id="ARBA00023310"/>
    </source>
</evidence>
<evidence type="ECO:0000256" key="17">
    <source>
        <dbReference type="RuleBase" id="RU003848"/>
    </source>
</evidence>
<evidence type="ECO:0000256" key="18">
    <source>
        <dbReference type="SAM" id="Coils"/>
    </source>
</evidence>
<dbReference type="NCBIfam" id="NF004411">
    <property type="entry name" value="PRK05759.1-2"/>
    <property type="match status" value="1"/>
</dbReference>
<keyword evidence="2 16" id="KW-0813">Transport</keyword>
<evidence type="ECO:0000256" key="13">
    <source>
        <dbReference type="ARBA" id="ARBA00025614"/>
    </source>
</evidence>
<accession>A0A0F7K1T1</accession>
<evidence type="ECO:0000256" key="3">
    <source>
        <dbReference type="ARBA" id="ARBA00022475"/>
    </source>
</evidence>
<evidence type="ECO:0000256" key="8">
    <source>
        <dbReference type="ARBA" id="ARBA00022989"/>
    </source>
</evidence>
<dbReference type="KEGG" id="seds:AAY24_13050"/>
<dbReference type="GO" id="GO:0045259">
    <property type="term" value="C:proton-transporting ATP synthase complex"/>
    <property type="evidence" value="ECO:0007669"/>
    <property type="project" value="UniProtKB-KW"/>
</dbReference>
<comment type="subcellular location">
    <subcellularLocation>
        <location evidence="16">Cell membrane</location>
        <topology evidence="16">Single-pass membrane protein</topology>
    </subcellularLocation>
    <subcellularLocation>
        <location evidence="15">Endomembrane system</location>
        <topology evidence="15">Single-pass membrane protein</topology>
    </subcellularLocation>
</comment>
<dbReference type="NCBIfam" id="TIGR01144">
    <property type="entry name" value="ATP_synt_b"/>
    <property type="match status" value="1"/>
</dbReference>
<dbReference type="GO" id="GO:0046961">
    <property type="term" value="F:proton-transporting ATPase activity, rotational mechanism"/>
    <property type="evidence" value="ECO:0007669"/>
    <property type="project" value="TreeGrafter"/>
</dbReference>
<organism evidence="19 20">
    <name type="scientific">Sedimenticola thiotaurini</name>
    <dbReference type="NCBI Taxonomy" id="1543721"/>
    <lineage>
        <taxon>Bacteria</taxon>
        <taxon>Pseudomonadati</taxon>
        <taxon>Pseudomonadota</taxon>
        <taxon>Gammaproteobacteria</taxon>
        <taxon>Chromatiales</taxon>
        <taxon>Sedimenticolaceae</taxon>
        <taxon>Sedimenticola</taxon>
    </lineage>
</organism>